<dbReference type="EC" id="2.7.7.18" evidence="10"/>
<dbReference type="InterPro" id="IPR004821">
    <property type="entry name" value="Cyt_trans-like"/>
</dbReference>
<organism evidence="12 13">
    <name type="scientific">Bacillus songklensis</name>
    <dbReference type="NCBI Taxonomy" id="1069116"/>
    <lineage>
        <taxon>Bacteria</taxon>
        <taxon>Bacillati</taxon>
        <taxon>Bacillota</taxon>
        <taxon>Bacilli</taxon>
        <taxon>Bacillales</taxon>
        <taxon>Bacillaceae</taxon>
        <taxon>Bacillus</taxon>
    </lineage>
</organism>
<evidence type="ECO:0000313" key="13">
    <source>
        <dbReference type="Proteomes" id="UP001595752"/>
    </source>
</evidence>
<keyword evidence="4 10" id="KW-0808">Transferase</keyword>
<dbReference type="NCBIfam" id="TIGR00125">
    <property type="entry name" value="cyt_tran_rel"/>
    <property type="match status" value="1"/>
</dbReference>
<gene>
    <name evidence="10" type="primary">nadD</name>
    <name evidence="12" type="ORF">ACFOU2_05530</name>
</gene>
<dbReference type="NCBIfam" id="NF000840">
    <property type="entry name" value="PRK00071.1-3"/>
    <property type="match status" value="1"/>
</dbReference>
<dbReference type="NCBIfam" id="TIGR00482">
    <property type="entry name" value="nicotinate (nicotinamide) nucleotide adenylyltransferase"/>
    <property type="match status" value="1"/>
</dbReference>
<keyword evidence="3 10" id="KW-0662">Pyridine nucleotide biosynthesis</keyword>
<dbReference type="EMBL" id="JBHRZT010000020">
    <property type="protein sequence ID" value="MFC3882997.1"/>
    <property type="molecule type" value="Genomic_DNA"/>
</dbReference>
<comment type="caution">
    <text evidence="12">The sequence shown here is derived from an EMBL/GenBank/DDBJ whole genome shotgun (WGS) entry which is preliminary data.</text>
</comment>
<evidence type="ECO:0000256" key="3">
    <source>
        <dbReference type="ARBA" id="ARBA00022642"/>
    </source>
</evidence>
<evidence type="ECO:0000256" key="7">
    <source>
        <dbReference type="ARBA" id="ARBA00022840"/>
    </source>
</evidence>
<dbReference type="Pfam" id="PF01467">
    <property type="entry name" value="CTP_transf_like"/>
    <property type="match status" value="1"/>
</dbReference>
<reference evidence="13" key="1">
    <citation type="journal article" date="2019" name="Int. J. Syst. Evol. Microbiol.">
        <title>The Global Catalogue of Microorganisms (GCM) 10K type strain sequencing project: providing services to taxonomists for standard genome sequencing and annotation.</title>
        <authorList>
            <consortium name="The Broad Institute Genomics Platform"/>
            <consortium name="The Broad Institute Genome Sequencing Center for Infectious Disease"/>
            <person name="Wu L."/>
            <person name="Ma J."/>
        </authorList>
    </citation>
    <scope>NUCLEOTIDE SEQUENCE [LARGE SCALE GENOMIC DNA]</scope>
    <source>
        <strain evidence="13">CCUG 61889</strain>
    </source>
</reference>
<dbReference type="CDD" id="cd02165">
    <property type="entry name" value="NMNAT"/>
    <property type="match status" value="1"/>
</dbReference>
<keyword evidence="6 10" id="KW-0547">Nucleotide-binding</keyword>
<evidence type="ECO:0000256" key="9">
    <source>
        <dbReference type="ARBA" id="ARBA00048721"/>
    </source>
</evidence>
<dbReference type="HAMAP" id="MF_00244">
    <property type="entry name" value="NaMN_adenylyltr"/>
    <property type="match status" value="1"/>
</dbReference>
<accession>A0ABV8AZV2</accession>
<comment type="similarity">
    <text evidence="10">Belongs to the NadD family.</text>
</comment>
<name>A0ABV8AZV2_9BACI</name>
<evidence type="ECO:0000256" key="10">
    <source>
        <dbReference type="HAMAP-Rule" id="MF_00244"/>
    </source>
</evidence>
<feature type="domain" description="Cytidyltransferase-like" evidence="11">
    <location>
        <begin position="6"/>
        <end position="162"/>
    </location>
</feature>
<comment type="catalytic activity">
    <reaction evidence="9 10">
        <text>nicotinate beta-D-ribonucleotide + ATP + H(+) = deamido-NAD(+) + diphosphate</text>
        <dbReference type="Rhea" id="RHEA:22860"/>
        <dbReference type="ChEBI" id="CHEBI:15378"/>
        <dbReference type="ChEBI" id="CHEBI:30616"/>
        <dbReference type="ChEBI" id="CHEBI:33019"/>
        <dbReference type="ChEBI" id="CHEBI:57502"/>
        <dbReference type="ChEBI" id="CHEBI:58437"/>
        <dbReference type="EC" id="2.7.7.18"/>
    </reaction>
</comment>
<proteinExistence type="inferred from homology"/>
<dbReference type="NCBIfam" id="NF000841">
    <property type="entry name" value="PRK00071.1-4"/>
    <property type="match status" value="1"/>
</dbReference>
<dbReference type="RefSeq" id="WP_377913598.1">
    <property type="nucleotide sequence ID" value="NZ_JBHRZT010000020.1"/>
</dbReference>
<evidence type="ECO:0000259" key="11">
    <source>
        <dbReference type="Pfam" id="PF01467"/>
    </source>
</evidence>
<evidence type="ECO:0000256" key="6">
    <source>
        <dbReference type="ARBA" id="ARBA00022741"/>
    </source>
</evidence>
<evidence type="ECO:0000256" key="1">
    <source>
        <dbReference type="ARBA" id="ARBA00002324"/>
    </source>
</evidence>
<keyword evidence="5 10" id="KW-0548">Nucleotidyltransferase</keyword>
<dbReference type="Gene3D" id="3.40.50.620">
    <property type="entry name" value="HUPs"/>
    <property type="match status" value="1"/>
</dbReference>
<dbReference type="Proteomes" id="UP001595752">
    <property type="component" value="Unassembled WGS sequence"/>
</dbReference>
<dbReference type="GO" id="GO:0004515">
    <property type="term" value="F:nicotinate-nucleotide adenylyltransferase activity"/>
    <property type="evidence" value="ECO:0007669"/>
    <property type="project" value="UniProtKB-EC"/>
</dbReference>
<keyword evidence="13" id="KW-1185">Reference proteome</keyword>
<sequence length="189" mass="22006">MKKIGILGGTFNPPHIGHLIMANEVQDALKLDEIWFMPTYVPPHKATDIWTQPFHRLKMIEVAIVGHPSFSIQRIEFERRGKSYTYETMKILREQYPNSDFHFIIGADMIESLSEWHRIDELLHLVTFVGVNRPGYSRQSPYPILQVEAPTIDLSSSLIREKIKKGQTIRYLVPDEVEKYIEENHLYGS</sequence>
<dbReference type="PANTHER" id="PTHR39321">
    <property type="entry name" value="NICOTINATE-NUCLEOTIDE ADENYLYLTRANSFERASE-RELATED"/>
    <property type="match status" value="1"/>
</dbReference>
<evidence type="ECO:0000256" key="5">
    <source>
        <dbReference type="ARBA" id="ARBA00022695"/>
    </source>
</evidence>
<keyword evidence="7 10" id="KW-0067">ATP-binding</keyword>
<dbReference type="PANTHER" id="PTHR39321:SF3">
    <property type="entry name" value="PHOSPHOPANTETHEINE ADENYLYLTRANSFERASE"/>
    <property type="match status" value="1"/>
</dbReference>
<keyword evidence="8 10" id="KW-0520">NAD</keyword>
<evidence type="ECO:0000313" key="12">
    <source>
        <dbReference type="EMBL" id="MFC3882997.1"/>
    </source>
</evidence>
<comment type="pathway">
    <text evidence="2 10">Cofactor biosynthesis; NAD(+) biosynthesis; deamido-NAD(+) from nicotinate D-ribonucleotide: step 1/1.</text>
</comment>
<evidence type="ECO:0000256" key="4">
    <source>
        <dbReference type="ARBA" id="ARBA00022679"/>
    </source>
</evidence>
<comment type="function">
    <text evidence="1 10">Catalyzes the reversible adenylation of nicotinate mononucleotide (NaMN) to nicotinic acid adenine dinucleotide (NaAD).</text>
</comment>
<dbReference type="InterPro" id="IPR014729">
    <property type="entry name" value="Rossmann-like_a/b/a_fold"/>
</dbReference>
<dbReference type="InterPro" id="IPR005248">
    <property type="entry name" value="NadD/NMNAT"/>
</dbReference>
<protein>
    <recommendedName>
        <fullName evidence="10">Probable nicotinate-nucleotide adenylyltransferase</fullName>
        <ecNumber evidence="10">2.7.7.18</ecNumber>
    </recommendedName>
    <alternativeName>
        <fullName evidence="10">Deamido-NAD(+) diphosphorylase</fullName>
    </alternativeName>
    <alternativeName>
        <fullName evidence="10">Deamido-NAD(+) pyrophosphorylase</fullName>
    </alternativeName>
    <alternativeName>
        <fullName evidence="10">Nicotinate mononucleotide adenylyltransferase</fullName>
        <shortName evidence="10">NaMN adenylyltransferase</shortName>
    </alternativeName>
</protein>
<evidence type="ECO:0000256" key="2">
    <source>
        <dbReference type="ARBA" id="ARBA00005019"/>
    </source>
</evidence>
<dbReference type="SUPFAM" id="SSF52374">
    <property type="entry name" value="Nucleotidylyl transferase"/>
    <property type="match status" value="1"/>
</dbReference>
<evidence type="ECO:0000256" key="8">
    <source>
        <dbReference type="ARBA" id="ARBA00023027"/>
    </source>
</evidence>